<dbReference type="InterPro" id="IPR015421">
    <property type="entry name" value="PyrdxlP-dep_Trfase_major"/>
</dbReference>
<evidence type="ECO:0000256" key="7">
    <source>
        <dbReference type="PIRSR" id="PIRSR000524-1"/>
    </source>
</evidence>
<dbReference type="GO" id="GO:0004760">
    <property type="term" value="F:L-serine-pyruvate transaminase activity"/>
    <property type="evidence" value="ECO:0007669"/>
    <property type="project" value="TreeGrafter"/>
</dbReference>
<feature type="domain" description="Aminotransferase class V" evidence="11">
    <location>
        <begin position="60"/>
        <end position="342"/>
    </location>
</feature>
<sequence length="387" mass="41207">MAAPHKLCMIPGPVEFHQDVLDAMATKATSHIDPNFIKTFGESLVMLKQVLMCKNGQPFIISGSGTLGWDMVAANLVEPSETALVVNTGLFGDRFGECIETYGGKVTHLHADAIGLAPTLESIAQAIKAAPTPFKIVTITHVDTSTGVLTDIKSIARLVKEASPSTLVIVDAVCSAGAEEIDMDGWGIDVVLTASQKALGTPPGLALLVASERAMQVFQARKSPPSSYFGSFAKWVPIMQAYMANKPSYFATPAVQLIISLHTSLRQILSRPLAERFEQHIKVSDDVKKVVTSWGLKLVPGSHALAAHTLTAVYYPEGVTAQGVLSSIAGKGVIIAGGLHPKIAPTYMRIGHMGLSVTAENEHNYVKTTLAALEAALRENGYTIPNQ</sequence>
<dbReference type="EMBL" id="MCFL01000003">
    <property type="protein sequence ID" value="ORZ40197.1"/>
    <property type="molecule type" value="Genomic_DNA"/>
</dbReference>
<dbReference type="InterPro" id="IPR015424">
    <property type="entry name" value="PyrdxlP-dep_Trfase"/>
</dbReference>
<dbReference type="PIRSF" id="PIRSF000524">
    <property type="entry name" value="SPT"/>
    <property type="match status" value="1"/>
</dbReference>
<evidence type="ECO:0000259" key="11">
    <source>
        <dbReference type="Pfam" id="PF00266"/>
    </source>
</evidence>
<comment type="cofactor">
    <cofactor evidence="1 8 10">
        <name>pyridoxal 5'-phosphate</name>
        <dbReference type="ChEBI" id="CHEBI:597326"/>
    </cofactor>
</comment>
<evidence type="ECO:0000256" key="9">
    <source>
        <dbReference type="RuleBase" id="RU004075"/>
    </source>
</evidence>
<evidence type="ECO:0000256" key="3">
    <source>
        <dbReference type="ARBA" id="ARBA00013049"/>
    </source>
</evidence>
<proteinExistence type="inferred from homology"/>
<gene>
    <name evidence="12" type="ORF">BCR44DRAFT_37020</name>
</gene>
<dbReference type="STRING" id="765915.A0A1Y2I012"/>
<protein>
    <recommendedName>
        <fullName evidence="3">alanine--glyoxylate transaminase</fullName>
        <ecNumber evidence="3">2.6.1.44</ecNumber>
    </recommendedName>
</protein>
<keyword evidence="6 8" id="KW-0663">Pyridoxal phosphate</keyword>
<evidence type="ECO:0000256" key="4">
    <source>
        <dbReference type="ARBA" id="ARBA00022576"/>
    </source>
</evidence>
<dbReference type="PANTHER" id="PTHR21152">
    <property type="entry name" value="AMINOTRANSFERASE CLASS V"/>
    <property type="match status" value="1"/>
</dbReference>
<dbReference type="Gene3D" id="3.40.640.10">
    <property type="entry name" value="Type I PLP-dependent aspartate aminotransferase-like (Major domain)"/>
    <property type="match status" value="1"/>
</dbReference>
<dbReference type="EC" id="2.6.1.44" evidence="3"/>
<dbReference type="GO" id="GO:0008453">
    <property type="term" value="F:alanine-glyoxylate transaminase activity"/>
    <property type="evidence" value="ECO:0007669"/>
    <property type="project" value="UniProtKB-EC"/>
</dbReference>
<evidence type="ECO:0000313" key="12">
    <source>
        <dbReference type="EMBL" id="ORZ40197.1"/>
    </source>
</evidence>
<dbReference type="FunFam" id="3.40.640.10:FF:000027">
    <property type="entry name" value="Serine--pyruvate aminotransferase, mitochondrial"/>
    <property type="match status" value="1"/>
</dbReference>
<evidence type="ECO:0000256" key="8">
    <source>
        <dbReference type="PIRSR" id="PIRSR000524-50"/>
    </source>
</evidence>
<dbReference type="GO" id="GO:0005777">
    <property type="term" value="C:peroxisome"/>
    <property type="evidence" value="ECO:0007669"/>
    <property type="project" value="TreeGrafter"/>
</dbReference>
<evidence type="ECO:0000256" key="10">
    <source>
        <dbReference type="RuleBase" id="RU004504"/>
    </source>
</evidence>
<dbReference type="PANTHER" id="PTHR21152:SF24">
    <property type="entry name" value="ALANINE--GLYOXYLATE AMINOTRANSFERASE 1"/>
    <property type="match status" value="1"/>
</dbReference>
<dbReference type="InterPro" id="IPR024169">
    <property type="entry name" value="SP_NH2Trfase/AEP_transaminase"/>
</dbReference>
<dbReference type="PROSITE" id="PS00595">
    <property type="entry name" value="AA_TRANSFER_CLASS_5"/>
    <property type="match status" value="1"/>
</dbReference>
<evidence type="ECO:0000256" key="6">
    <source>
        <dbReference type="ARBA" id="ARBA00022898"/>
    </source>
</evidence>
<keyword evidence="4 12" id="KW-0032">Aminotransferase</keyword>
<evidence type="ECO:0000256" key="1">
    <source>
        <dbReference type="ARBA" id="ARBA00001933"/>
    </source>
</evidence>
<dbReference type="Gene3D" id="3.90.1150.10">
    <property type="entry name" value="Aspartate Aminotransferase, domain 1"/>
    <property type="match status" value="1"/>
</dbReference>
<dbReference type="Pfam" id="PF00266">
    <property type="entry name" value="Aminotran_5"/>
    <property type="match status" value="1"/>
</dbReference>
<name>A0A1Y2I012_9FUNG</name>
<dbReference type="InterPro" id="IPR015422">
    <property type="entry name" value="PyrdxlP-dep_Trfase_small"/>
</dbReference>
<evidence type="ECO:0000256" key="2">
    <source>
        <dbReference type="ARBA" id="ARBA00009236"/>
    </source>
</evidence>
<keyword evidence="5 12" id="KW-0808">Transferase</keyword>
<comment type="caution">
    <text evidence="12">The sequence shown here is derived from an EMBL/GenBank/DDBJ whole genome shotgun (WGS) entry which is preliminary data.</text>
</comment>
<dbReference type="SUPFAM" id="SSF53383">
    <property type="entry name" value="PLP-dependent transferases"/>
    <property type="match status" value="1"/>
</dbReference>
<dbReference type="FunFam" id="3.90.1150.10:FF:000049">
    <property type="entry name" value="Alanine-glyoxylate aminotransferase 1"/>
    <property type="match status" value="1"/>
</dbReference>
<dbReference type="OrthoDB" id="7403325at2759"/>
<comment type="similarity">
    <text evidence="2 9">Belongs to the class-V pyridoxal-phosphate-dependent aminotransferase family.</text>
</comment>
<dbReference type="InterPro" id="IPR020578">
    <property type="entry name" value="Aminotrans_V_PyrdxlP_BS"/>
</dbReference>
<feature type="modified residue" description="N6-(pyridoxal phosphate)lysine" evidence="8">
    <location>
        <position position="197"/>
    </location>
</feature>
<reference evidence="12 13" key="1">
    <citation type="submission" date="2016-07" db="EMBL/GenBank/DDBJ databases">
        <title>Pervasive Adenine N6-methylation of Active Genes in Fungi.</title>
        <authorList>
            <consortium name="DOE Joint Genome Institute"/>
            <person name="Mondo S.J."/>
            <person name="Dannebaum R.O."/>
            <person name="Kuo R.C."/>
            <person name="Labutti K."/>
            <person name="Haridas S."/>
            <person name="Kuo A."/>
            <person name="Salamov A."/>
            <person name="Ahrendt S.R."/>
            <person name="Lipzen A."/>
            <person name="Sullivan W."/>
            <person name="Andreopoulos W.B."/>
            <person name="Clum A."/>
            <person name="Lindquist E."/>
            <person name="Daum C."/>
            <person name="Ramamoorthy G.K."/>
            <person name="Gryganskyi A."/>
            <person name="Culley D."/>
            <person name="Magnuson J.K."/>
            <person name="James T.Y."/>
            <person name="O'Malley M.A."/>
            <person name="Stajich J.E."/>
            <person name="Spatafora J.W."/>
            <person name="Visel A."/>
            <person name="Grigoriev I.V."/>
        </authorList>
    </citation>
    <scope>NUCLEOTIDE SEQUENCE [LARGE SCALE GENOMIC DNA]</scope>
    <source>
        <strain evidence="12 13">PL171</strain>
    </source>
</reference>
<keyword evidence="13" id="KW-1185">Reference proteome</keyword>
<dbReference type="InterPro" id="IPR000192">
    <property type="entry name" value="Aminotrans_V_dom"/>
</dbReference>
<dbReference type="Proteomes" id="UP000193411">
    <property type="component" value="Unassembled WGS sequence"/>
</dbReference>
<organism evidence="12 13">
    <name type="scientific">Catenaria anguillulae PL171</name>
    <dbReference type="NCBI Taxonomy" id="765915"/>
    <lineage>
        <taxon>Eukaryota</taxon>
        <taxon>Fungi</taxon>
        <taxon>Fungi incertae sedis</taxon>
        <taxon>Blastocladiomycota</taxon>
        <taxon>Blastocladiomycetes</taxon>
        <taxon>Blastocladiales</taxon>
        <taxon>Catenariaceae</taxon>
        <taxon>Catenaria</taxon>
    </lineage>
</organism>
<evidence type="ECO:0000313" key="13">
    <source>
        <dbReference type="Proteomes" id="UP000193411"/>
    </source>
</evidence>
<dbReference type="GO" id="GO:0019265">
    <property type="term" value="P:glycine biosynthetic process, by transamination of glyoxylate"/>
    <property type="evidence" value="ECO:0007669"/>
    <property type="project" value="TreeGrafter"/>
</dbReference>
<feature type="binding site" evidence="7">
    <location>
        <position position="349"/>
    </location>
    <ligand>
        <name>substrate</name>
    </ligand>
</feature>
<evidence type="ECO:0000256" key="5">
    <source>
        <dbReference type="ARBA" id="ARBA00022679"/>
    </source>
</evidence>
<dbReference type="AlphaFoldDB" id="A0A1Y2I012"/>
<accession>A0A1Y2I012</accession>